<evidence type="ECO:0000313" key="1">
    <source>
        <dbReference type="EMBL" id="KAJ8130248.1"/>
    </source>
</evidence>
<dbReference type="Proteomes" id="UP001153332">
    <property type="component" value="Unassembled WGS sequence"/>
</dbReference>
<dbReference type="EMBL" id="JAPUUL010000544">
    <property type="protein sequence ID" value="KAJ8130248.1"/>
    <property type="molecule type" value="Genomic_DNA"/>
</dbReference>
<sequence length="246" mass="25337">MAPIPVYTNSPITAAKPDGVTPRTDAPTKTNKASTSISPTSTYAPSTHTTPTATTAATPQTGAVPSLPRPTGPAAAQPYSPLQPTPTTAIASASPAPPQPGSVPVSSLPPPPKAGERYQPPTAPPPTASMPIPYQMAIPAATAPYPSQQRGTSTATMASPSPYGAQIPPATAGIGGHGTQSLSHPPGYQQNANASEFDRYQRSAMEQRELDDGGSGIWDTAKKLAQQTGERLAAAENEVWKRINKE</sequence>
<organism evidence="1 2">
    <name type="scientific">Lasiodiplodia mahajangana</name>
    <dbReference type="NCBI Taxonomy" id="1108764"/>
    <lineage>
        <taxon>Eukaryota</taxon>
        <taxon>Fungi</taxon>
        <taxon>Dikarya</taxon>
        <taxon>Ascomycota</taxon>
        <taxon>Pezizomycotina</taxon>
        <taxon>Dothideomycetes</taxon>
        <taxon>Dothideomycetes incertae sedis</taxon>
        <taxon>Botryosphaeriales</taxon>
        <taxon>Botryosphaeriaceae</taxon>
        <taxon>Lasiodiplodia</taxon>
    </lineage>
</organism>
<proteinExistence type="predicted"/>
<evidence type="ECO:0000313" key="2">
    <source>
        <dbReference type="Proteomes" id="UP001153332"/>
    </source>
</evidence>
<keyword evidence="2" id="KW-1185">Reference proteome</keyword>
<comment type="caution">
    <text evidence="1">The sequence shown here is derived from an EMBL/GenBank/DDBJ whole genome shotgun (WGS) entry which is preliminary data.</text>
</comment>
<name>A0ACC2JRZ7_9PEZI</name>
<protein>
    <submittedName>
        <fullName evidence="1">Uncharacterized protein</fullName>
    </submittedName>
</protein>
<gene>
    <name evidence="1" type="ORF">O1611_g3383</name>
</gene>
<reference evidence="1" key="1">
    <citation type="submission" date="2022-12" db="EMBL/GenBank/DDBJ databases">
        <title>Genome Sequence of Lasiodiplodia mahajangana.</title>
        <authorList>
            <person name="Buettner E."/>
        </authorList>
    </citation>
    <scope>NUCLEOTIDE SEQUENCE</scope>
    <source>
        <strain evidence="1">VT137</strain>
    </source>
</reference>
<accession>A0ACC2JRZ7</accession>